<dbReference type="GO" id="GO:0006355">
    <property type="term" value="P:regulation of DNA-templated transcription"/>
    <property type="evidence" value="ECO:0007669"/>
    <property type="project" value="InterPro"/>
</dbReference>
<protein>
    <recommendedName>
        <fullName evidence="7">SWIRM domain-containing protein</fullName>
    </recommendedName>
</protein>
<evidence type="ECO:0000256" key="5">
    <source>
        <dbReference type="ARBA" id="ARBA00023002"/>
    </source>
</evidence>
<evidence type="ECO:0000256" key="3">
    <source>
        <dbReference type="ARBA" id="ARBA00022630"/>
    </source>
</evidence>
<evidence type="ECO:0000256" key="1">
    <source>
        <dbReference type="ARBA" id="ARBA00001974"/>
    </source>
</evidence>
<evidence type="ECO:0000256" key="2">
    <source>
        <dbReference type="ARBA" id="ARBA00005995"/>
    </source>
</evidence>
<evidence type="ECO:0000256" key="6">
    <source>
        <dbReference type="SAM" id="MobiDB-lite"/>
    </source>
</evidence>
<evidence type="ECO:0000313" key="9">
    <source>
        <dbReference type="Proteomes" id="UP001445335"/>
    </source>
</evidence>
<keyword evidence="5" id="KW-0560">Oxidoreductase</keyword>
<gene>
    <name evidence="8" type="ORF">WJX81_001448</name>
</gene>
<dbReference type="Pfam" id="PF01593">
    <property type="entry name" value="Amino_oxidase"/>
    <property type="match status" value="1"/>
</dbReference>
<feature type="domain" description="SWIRM" evidence="7">
    <location>
        <begin position="247"/>
        <end position="307"/>
    </location>
</feature>
<dbReference type="InterPro" id="IPR057031">
    <property type="entry name" value="SFR19-like_C"/>
</dbReference>
<feature type="region of interest" description="Disordered" evidence="6">
    <location>
        <begin position="890"/>
        <end position="917"/>
    </location>
</feature>
<keyword evidence="4" id="KW-0274">FAD</keyword>
<feature type="compositionally biased region" description="Low complexity" evidence="6">
    <location>
        <begin position="1203"/>
        <end position="1212"/>
    </location>
</feature>
<keyword evidence="3" id="KW-0285">Flavoprotein</keyword>
<keyword evidence="9" id="KW-1185">Reference proteome</keyword>
<evidence type="ECO:0000256" key="4">
    <source>
        <dbReference type="ARBA" id="ARBA00022827"/>
    </source>
</evidence>
<organism evidence="8 9">
    <name type="scientific">Elliptochloris bilobata</name>
    <dbReference type="NCBI Taxonomy" id="381761"/>
    <lineage>
        <taxon>Eukaryota</taxon>
        <taxon>Viridiplantae</taxon>
        <taxon>Chlorophyta</taxon>
        <taxon>core chlorophytes</taxon>
        <taxon>Trebouxiophyceae</taxon>
        <taxon>Trebouxiophyceae incertae sedis</taxon>
        <taxon>Elliptochloris clade</taxon>
        <taxon>Elliptochloris</taxon>
    </lineage>
</organism>
<dbReference type="EMBL" id="JALJOU010000066">
    <property type="protein sequence ID" value="KAK9826354.1"/>
    <property type="molecule type" value="Genomic_DNA"/>
</dbReference>
<dbReference type="SUPFAM" id="SSF46689">
    <property type="entry name" value="Homeodomain-like"/>
    <property type="match status" value="1"/>
</dbReference>
<dbReference type="InterPro" id="IPR007526">
    <property type="entry name" value="SWIRM"/>
</dbReference>
<dbReference type="Gene3D" id="1.10.1740.100">
    <property type="entry name" value="Set2, Rpb1 interacting domain"/>
    <property type="match status" value="1"/>
</dbReference>
<feature type="compositionally biased region" description="Basic and acidic residues" evidence="6">
    <location>
        <begin position="1180"/>
        <end position="1197"/>
    </location>
</feature>
<dbReference type="InterPro" id="IPR038190">
    <property type="entry name" value="SRI_sf"/>
</dbReference>
<dbReference type="InterPro" id="IPR036188">
    <property type="entry name" value="FAD/NAD-bd_sf"/>
</dbReference>
<feature type="region of interest" description="Disordered" evidence="6">
    <location>
        <begin position="547"/>
        <end position="570"/>
    </location>
</feature>
<feature type="compositionally biased region" description="Low complexity" evidence="6">
    <location>
        <begin position="561"/>
        <end position="570"/>
    </location>
</feature>
<accession>A0AAW1QXV1</accession>
<evidence type="ECO:0000313" key="8">
    <source>
        <dbReference type="EMBL" id="KAK9826354.1"/>
    </source>
</evidence>
<dbReference type="InterPro" id="IPR002937">
    <property type="entry name" value="Amino_oxidase"/>
</dbReference>
<dbReference type="GO" id="GO:0141052">
    <property type="term" value="F:histone H3 demethylase activity"/>
    <property type="evidence" value="ECO:0007669"/>
    <property type="project" value="UniProtKB-ARBA"/>
</dbReference>
<comment type="caution">
    <text evidence="8">The sequence shown here is derived from an EMBL/GenBank/DDBJ whole genome shotgun (WGS) entry which is preliminary data.</text>
</comment>
<dbReference type="Gene3D" id="1.10.10.10">
    <property type="entry name" value="Winged helix-like DNA-binding domain superfamily/Winged helix DNA-binding domain"/>
    <property type="match status" value="1"/>
</dbReference>
<comment type="cofactor">
    <cofactor evidence="1">
        <name>FAD</name>
        <dbReference type="ChEBI" id="CHEBI:57692"/>
    </cofactor>
</comment>
<evidence type="ECO:0000259" key="7">
    <source>
        <dbReference type="PROSITE" id="PS50934"/>
    </source>
</evidence>
<name>A0AAW1QXV1_9CHLO</name>
<dbReference type="Pfam" id="PF23030">
    <property type="entry name" value="SCAF11-like_C"/>
    <property type="match status" value="1"/>
</dbReference>
<dbReference type="GO" id="GO:0005694">
    <property type="term" value="C:chromosome"/>
    <property type="evidence" value="ECO:0007669"/>
    <property type="project" value="InterPro"/>
</dbReference>
<dbReference type="InterPro" id="IPR009057">
    <property type="entry name" value="Homeodomain-like_sf"/>
</dbReference>
<dbReference type="PANTHER" id="PTHR10742:SF410">
    <property type="entry name" value="LYSINE-SPECIFIC HISTONE DEMETHYLASE 2"/>
    <property type="match status" value="1"/>
</dbReference>
<dbReference type="Pfam" id="PF04433">
    <property type="entry name" value="SWIRM"/>
    <property type="match status" value="1"/>
</dbReference>
<dbReference type="GO" id="GO:0016705">
    <property type="term" value="F:oxidoreductase activity, acting on paired donors, with incorporation or reduction of molecular oxygen"/>
    <property type="evidence" value="ECO:0007669"/>
    <property type="project" value="UniProtKB-ARBA"/>
</dbReference>
<proteinExistence type="inferred from homology"/>
<feature type="region of interest" description="Disordered" evidence="6">
    <location>
        <begin position="1164"/>
        <end position="1236"/>
    </location>
</feature>
<dbReference type="InterPro" id="IPR050281">
    <property type="entry name" value="Flavin_monoamine_oxidase"/>
</dbReference>
<dbReference type="Gene3D" id="3.50.50.60">
    <property type="entry name" value="FAD/NAD(P)-binding domain"/>
    <property type="match status" value="2"/>
</dbReference>
<comment type="similarity">
    <text evidence="2">Belongs to the flavin monoamine oxidase family.</text>
</comment>
<dbReference type="SUPFAM" id="SSF51905">
    <property type="entry name" value="FAD/NAD(P)-binding domain"/>
    <property type="match status" value="1"/>
</dbReference>
<feature type="compositionally biased region" description="Basic and acidic residues" evidence="6">
    <location>
        <begin position="550"/>
        <end position="560"/>
    </location>
</feature>
<dbReference type="PROSITE" id="PS50934">
    <property type="entry name" value="SWIRM"/>
    <property type="match status" value="1"/>
</dbReference>
<dbReference type="InterPro" id="IPR036388">
    <property type="entry name" value="WH-like_DNA-bd_sf"/>
</dbReference>
<dbReference type="SUPFAM" id="SSF54373">
    <property type="entry name" value="FAD-linked reductases, C-terminal domain"/>
    <property type="match status" value="1"/>
</dbReference>
<sequence length="1318" mass="139246">MIQGADLLIESWLTARQHALFDFLLPVFNALNMHRVYTRDQLLLGNHQGPGDSTHPGFLSPADPDRSLLNLISRHTAAAPTEFAAARGTAGPTCFQTIVVGIGYLHTPHARLEAMARTAILITPCGGTGAISIFLPPGATAIVMNYYNDAAGVSMQLEEKFYSNVEHVKYQYFPILTEDYLDTTNRPGCEKSEQDVNSTKQGKFIDCNVRIRDAGRLQNVVAAAQLRWQALAVKAERLAFGGRHAEYLEARNLVLEKWQSNVSRYLSADECAAAAGAAGGDAVRGAHLFLEEQGSINVGLLQSDPLVEPAAAPAVTRERIAAETLKILKSVDIAETTERMIRKQLESVLAYIQGTTLPVAEAAAKARPAKVKGRVIIVGAGPAGLAAATHLKRCGVASVVLEARTRVGGRVHTYRGGGFSVPIDLGASIITGTAVDLAKGARADPSAIVARQLGVELHDLRRELAIFDGESGEPVPPATDARIEALVNHLLDTAREGVDEADDDPARPDSSLGAALDSALAAHLSAAGMPIGVSLRALGEATTAAAEAVAQEHERRKEAGDAGAAPAAAAELPHSLSEAERRLLDWHWANLEYGCSARLDQVSLAHWNQDDEYGGFGGPHAMVRGGYSGLMEPLAARLDVRLGAPVATIADSEDGVRVTTTSGEVFTGAAVIVTVPLGCLKAGTISFQPPLPDWKSSAIAKLGFGNLNKVIMEFQEAFWDADADYFGAALPGGAEGRGRCFMFWNLQRFTGAPVLAALAAGAAAGEAEAASDAELGAAAVGVLRRIYGQDVVPEPRAVLATRWASEEFTRGSYSYVAVGASGRTYDQLSAPVRRRLLFAGEHTCKEHPDTVGGAMLTGMREAVRALSLLRGDDGRFGAAAADDVATGPLVKRRAAQAEKDRRPRKRRAEDDDSGDERNVRVYRDPAVVAAEEAQREAARDGHRQLWAALMAGDTMGLEGLLLSSTDAAARAALAAELVKARADMLRVLAGHLGCMRALNIWLLDLASDARDCHALELVLQVLRTMPVQWGALKQSGVAVTVRQRAAEHATRSVRAAAAAVTQRWADATGDASLATAPPQAAPAAPAAQAVAALVRRDASTPSPSEEAAEVLDEGVRQRLAEAEAAAQEAATLKMEAALVEAAVAEAEATTEAAREAAALPDIPDFSAYAGEQRRQRPSRSGREAKLARRKSWADKALAEAGDDASAAAAGAPPSAPAPTNGRLPAPREAEAASAAGKSSKVKAEVAEYVKKLLKPLYATKRISKEHFKLVAEKSAQKVAEQAVDAGSGPFLSDKRQAKVRALVDKYLKRYSGAGSEKA</sequence>
<reference evidence="8 9" key="1">
    <citation type="journal article" date="2024" name="Nat. Commun.">
        <title>Phylogenomics reveals the evolutionary origins of lichenization in chlorophyte algae.</title>
        <authorList>
            <person name="Puginier C."/>
            <person name="Libourel C."/>
            <person name="Otte J."/>
            <person name="Skaloud P."/>
            <person name="Haon M."/>
            <person name="Grisel S."/>
            <person name="Petersen M."/>
            <person name="Berrin J.G."/>
            <person name="Delaux P.M."/>
            <person name="Dal Grande F."/>
            <person name="Keller J."/>
        </authorList>
    </citation>
    <scope>NUCLEOTIDE SEQUENCE [LARGE SCALE GENOMIC DNA]</scope>
    <source>
        <strain evidence="8 9">SAG 245.80</strain>
    </source>
</reference>
<dbReference type="PANTHER" id="PTHR10742">
    <property type="entry name" value="FLAVIN MONOAMINE OXIDASE"/>
    <property type="match status" value="1"/>
</dbReference>
<dbReference type="Proteomes" id="UP001445335">
    <property type="component" value="Unassembled WGS sequence"/>
</dbReference>